<dbReference type="PANTHER" id="PTHR30143:SF0">
    <property type="entry name" value="2-KETO-4-PENTENOATE HYDRATASE"/>
    <property type="match status" value="1"/>
</dbReference>
<evidence type="ECO:0008006" key="3">
    <source>
        <dbReference type="Google" id="ProtNLM"/>
    </source>
</evidence>
<dbReference type="GO" id="GO:0008684">
    <property type="term" value="F:2-oxopent-4-enoate hydratase activity"/>
    <property type="evidence" value="ECO:0007669"/>
    <property type="project" value="TreeGrafter"/>
</dbReference>
<dbReference type="AlphaFoldDB" id="A0A1E7EX91"/>
<dbReference type="KEGG" id="fcy:FRACYDRAFT_247063"/>
<evidence type="ECO:0000313" key="2">
    <source>
        <dbReference type="Proteomes" id="UP000095751"/>
    </source>
</evidence>
<dbReference type="GO" id="GO:0005737">
    <property type="term" value="C:cytoplasm"/>
    <property type="evidence" value="ECO:0007669"/>
    <property type="project" value="TreeGrafter"/>
</dbReference>
<keyword evidence="2" id="KW-1185">Reference proteome</keyword>
<proteinExistence type="predicted"/>
<sequence>MIPPTSVTATTASAYNAAAAAAAATYMTAWSSGQFISDPMKLPPPPTSLEDIYATHDSMTSFAATDCNNFGGGIGGYKMGAIGLLDNVPCLYAPLFQNYIYNDDGSSSFSPSLSELNCHTLEAEIGFIIGKDLPPKKEESESGQDAVYTEDEIISAIESVVCCVELVGSRAIGDAWKEMTLKSKLADCVMAGGVLMGEKLTPTKATTFTSDSIRNITTSFVVDGKVQDEGCADLCPQGGPIESLTWLVHTLNSKNCGLQKGQLVISGMTSKIGSPTAGNNIEVTFDTNNGDPASSIQFSFKE</sequence>
<dbReference type="Proteomes" id="UP000095751">
    <property type="component" value="Unassembled WGS sequence"/>
</dbReference>
<evidence type="ECO:0000313" key="1">
    <source>
        <dbReference type="EMBL" id="OEU10522.1"/>
    </source>
</evidence>
<dbReference type="InterPro" id="IPR050772">
    <property type="entry name" value="Hydratase-Decarb/MhpD_sf"/>
</dbReference>
<protein>
    <recommendedName>
        <fullName evidence="3">Fumarylacetoacetase-like C-terminal domain-containing protein</fullName>
    </recommendedName>
</protein>
<name>A0A1E7EX91_9STRA</name>
<dbReference type="InParanoid" id="A0A1E7EX91"/>
<dbReference type="EMBL" id="KV784371">
    <property type="protein sequence ID" value="OEU10522.1"/>
    <property type="molecule type" value="Genomic_DNA"/>
</dbReference>
<accession>A0A1E7EX91</accession>
<dbReference type="PANTHER" id="PTHR30143">
    <property type="entry name" value="ACID HYDRATASE"/>
    <property type="match status" value="1"/>
</dbReference>
<dbReference type="OrthoDB" id="10267604at2759"/>
<dbReference type="SUPFAM" id="SSF56529">
    <property type="entry name" value="FAH"/>
    <property type="match status" value="1"/>
</dbReference>
<dbReference type="Gene3D" id="3.90.850.10">
    <property type="entry name" value="Fumarylacetoacetase-like, C-terminal domain"/>
    <property type="match status" value="1"/>
</dbReference>
<reference evidence="1 2" key="1">
    <citation type="submission" date="2016-09" db="EMBL/GenBank/DDBJ databases">
        <title>Extensive genetic diversity and differential bi-allelic expression allows diatom success in the polar Southern Ocean.</title>
        <authorList>
            <consortium name="DOE Joint Genome Institute"/>
            <person name="Mock T."/>
            <person name="Otillar R.P."/>
            <person name="Strauss J."/>
            <person name="Dupont C."/>
            <person name="Frickenhaus S."/>
            <person name="Maumus F."/>
            <person name="Mcmullan M."/>
            <person name="Sanges R."/>
            <person name="Schmutz J."/>
            <person name="Toseland A."/>
            <person name="Valas R."/>
            <person name="Veluchamy A."/>
            <person name="Ward B.J."/>
            <person name="Allen A."/>
            <person name="Barry K."/>
            <person name="Falciatore A."/>
            <person name="Ferrante M."/>
            <person name="Fortunato A.E."/>
            <person name="Gloeckner G."/>
            <person name="Gruber A."/>
            <person name="Hipkin R."/>
            <person name="Janech M."/>
            <person name="Kroth P."/>
            <person name="Leese F."/>
            <person name="Lindquist E."/>
            <person name="Lyon B.R."/>
            <person name="Martin J."/>
            <person name="Mayer C."/>
            <person name="Parker M."/>
            <person name="Quesneville H."/>
            <person name="Raymond J."/>
            <person name="Uhlig C."/>
            <person name="Valentin K.U."/>
            <person name="Worden A.Z."/>
            <person name="Armbrust E.V."/>
            <person name="Bowler C."/>
            <person name="Green B."/>
            <person name="Moulton V."/>
            <person name="Van Oosterhout C."/>
            <person name="Grigoriev I."/>
        </authorList>
    </citation>
    <scope>NUCLEOTIDE SEQUENCE [LARGE SCALE GENOMIC DNA]</scope>
    <source>
        <strain evidence="1 2">CCMP1102</strain>
    </source>
</reference>
<organism evidence="1 2">
    <name type="scientific">Fragilariopsis cylindrus CCMP1102</name>
    <dbReference type="NCBI Taxonomy" id="635003"/>
    <lineage>
        <taxon>Eukaryota</taxon>
        <taxon>Sar</taxon>
        <taxon>Stramenopiles</taxon>
        <taxon>Ochrophyta</taxon>
        <taxon>Bacillariophyta</taxon>
        <taxon>Bacillariophyceae</taxon>
        <taxon>Bacillariophycidae</taxon>
        <taxon>Bacillariales</taxon>
        <taxon>Bacillariaceae</taxon>
        <taxon>Fragilariopsis</taxon>
    </lineage>
</organism>
<dbReference type="InterPro" id="IPR036663">
    <property type="entry name" value="Fumarylacetoacetase_C_sf"/>
</dbReference>
<gene>
    <name evidence="1" type="ORF">FRACYDRAFT_247063</name>
</gene>